<organism evidence="1">
    <name type="scientific">Ralstonia pickettii (strain 12J)</name>
    <dbReference type="NCBI Taxonomy" id="402626"/>
    <lineage>
        <taxon>Bacteria</taxon>
        <taxon>Pseudomonadati</taxon>
        <taxon>Pseudomonadota</taxon>
        <taxon>Betaproteobacteria</taxon>
        <taxon>Burkholderiales</taxon>
        <taxon>Burkholderiaceae</taxon>
        <taxon>Ralstonia</taxon>
    </lineage>
</organism>
<accession>B2UJI6</accession>
<gene>
    <name evidence="1" type="ordered locus">Rpic_4652</name>
</gene>
<dbReference type="KEGG" id="rpi:Rpic_4652"/>
<reference evidence="1" key="1">
    <citation type="submission" date="2008-05" db="EMBL/GenBank/DDBJ databases">
        <title>Complete sequence of chromosome2 of Ralstonia pickettii 12J.</title>
        <authorList>
            <consortium name="US DOE Joint Genome Institute"/>
            <person name="Lucas S."/>
            <person name="Copeland A."/>
            <person name="Lapidus A."/>
            <person name="Glavina del Rio T."/>
            <person name="Dalin E."/>
            <person name="Tice H."/>
            <person name="Bruce D."/>
            <person name="Goodwin L."/>
            <person name="Pitluck S."/>
            <person name="Meincke L."/>
            <person name="Brettin T."/>
            <person name="Detter J.C."/>
            <person name="Han C."/>
            <person name="Kuske C.R."/>
            <person name="Schmutz J."/>
            <person name="Larimer F."/>
            <person name="Land M."/>
            <person name="Hauser L."/>
            <person name="Kyrpides N."/>
            <person name="Mikhailova N."/>
            <person name="Marsh T."/>
            <person name="Richardson P."/>
        </authorList>
    </citation>
    <scope>NUCLEOTIDE SEQUENCE</scope>
    <source>
        <strain evidence="1">12J</strain>
    </source>
</reference>
<proteinExistence type="predicted"/>
<name>B2UJI6_RALPJ</name>
<dbReference type="AlphaFoldDB" id="B2UJI6"/>
<sequence>MRSSIRAERGWVDIRTRRRKDRRWDCECRFVAPNGDCFSWTPTVNTEGYGSRDDAIEAGIALGRSLAAWLAAAPNDCCH</sequence>
<evidence type="ECO:0000313" key="1">
    <source>
        <dbReference type="EMBL" id="ACD29737.1"/>
    </source>
</evidence>
<dbReference type="HOGENOM" id="CLU_195316_0_0_4"/>
<dbReference type="EMBL" id="CP001069">
    <property type="protein sequence ID" value="ACD29737.1"/>
    <property type="molecule type" value="Genomic_DNA"/>
</dbReference>
<protein>
    <submittedName>
        <fullName evidence="1">Uncharacterized protein</fullName>
    </submittedName>
</protein>